<organism evidence="4 5">
    <name type="scientific">Enterococcus gallinarum</name>
    <dbReference type="NCBI Taxonomy" id="1353"/>
    <lineage>
        <taxon>Bacteria</taxon>
        <taxon>Bacillati</taxon>
        <taxon>Bacillota</taxon>
        <taxon>Bacilli</taxon>
        <taxon>Lactobacillales</taxon>
        <taxon>Enterococcaceae</taxon>
        <taxon>Enterococcus</taxon>
    </lineage>
</organism>
<dbReference type="PANTHER" id="PTHR10046">
    <property type="entry name" value="ATP DEPENDENT LON PROTEASE FAMILY MEMBER"/>
    <property type="match status" value="1"/>
</dbReference>
<evidence type="ECO:0000313" key="4">
    <source>
        <dbReference type="EMBL" id="STD82023.1"/>
    </source>
</evidence>
<dbReference type="SUPFAM" id="SSF50156">
    <property type="entry name" value="PDZ domain-like"/>
    <property type="match status" value="1"/>
</dbReference>
<proteinExistence type="inferred from homology"/>
<dbReference type="EMBL" id="UFYW01000001">
    <property type="protein sequence ID" value="STD82023.1"/>
    <property type="molecule type" value="Genomic_DNA"/>
</dbReference>
<dbReference type="GO" id="GO:0004176">
    <property type="term" value="F:ATP-dependent peptidase activity"/>
    <property type="evidence" value="ECO:0007669"/>
    <property type="project" value="UniProtKB-UniRule"/>
</dbReference>
<sequence>MLMNLKSTVKYTLLLVVALVVAACAFLPIPYYIEQPGATINLKELITVNDQKDQNDGSFSLTSVGIRQATVFTAIGSKFNQFQDLVSEEELFGGATDEEYNRIQRYYMESSQNSAIEQALKLADIPYTMNYKGVYVMGVESNSSFKGKISVGDTVVAVNGKRFDNSQDFIDYVQSQKVGDKIQVTYLQDDVEKEATGSLIELPSNKKAGIGISLVDHTEISSDQDIVIDAGNIGGPSAGLMFTLEIYEQLTQQNLRKGHNIAGTGTISSDGTVGRIGGIDKKVASASESGVEIFFAPEDEITKEEKEVDPSIKTNYQEALAAAKKLGTDMKIVPVSNVQDALDYLKTLK</sequence>
<dbReference type="GO" id="GO:0030163">
    <property type="term" value="P:protein catabolic process"/>
    <property type="evidence" value="ECO:0007669"/>
    <property type="project" value="InterPro"/>
</dbReference>
<dbReference type="EC" id="3.4.21.53" evidence="1"/>
<dbReference type="InterPro" id="IPR027065">
    <property type="entry name" value="Lon_Prtase"/>
</dbReference>
<protein>
    <recommendedName>
        <fullName evidence="1">endopeptidase La</fullName>
        <ecNumber evidence="1">3.4.21.53</ecNumber>
    </recommendedName>
</protein>
<comment type="similarity">
    <text evidence="1">Belongs to the peptidase S16 family.</text>
</comment>
<reference evidence="4 5" key="1">
    <citation type="submission" date="2018-06" db="EMBL/GenBank/DDBJ databases">
        <authorList>
            <consortium name="Pathogen Informatics"/>
            <person name="Doyle S."/>
        </authorList>
    </citation>
    <scope>NUCLEOTIDE SEQUENCE [LARGE SCALE GENOMIC DNA]</scope>
    <source>
        <strain evidence="4 5">NCTC12360</strain>
    </source>
</reference>
<evidence type="ECO:0000259" key="3">
    <source>
        <dbReference type="PROSITE" id="PS51786"/>
    </source>
</evidence>
<dbReference type="PROSITE" id="PS51257">
    <property type="entry name" value="PROKAR_LIPOPROTEIN"/>
    <property type="match status" value="1"/>
</dbReference>
<dbReference type="Gene3D" id="3.30.230.10">
    <property type="match status" value="1"/>
</dbReference>
<dbReference type="InterPro" id="IPR020568">
    <property type="entry name" value="Ribosomal_Su5_D2-typ_SF"/>
</dbReference>
<dbReference type="GO" id="GO:0005524">
    <property type="term" value="F:ATP binding"/>
    <property type="evidence" value="ECO:0007669"/>
    <property type="project" value="InterPro"/>
</dbReference>
<feature type="active site" evidence="1">
    <location>
        <position position="282"/>
    </location>
</feature>
<gene>
    <name evidence="4" type="primary">ylbL</name>
    <name evidence="4" type="ORF">NCTC12360_00442</name>
</gene>
<name>A0A376GVM6_ENTGA</name>
<keyword evidence="1" id="KW-0378">Hydrolase</keyword>
<keyword evidence="5" id="KW-1185">Reference proteome</keyword>
<keyword evidence="2" id="KW-0472">Membrane</keyword>
<dbReference type="Pfam" id="PF13180">
    <property type="entry name" value="PDZ_2"/>
    <property type="match status" value="1"/>
</dbReference>
<feature type="domain" description="Lon proteolytic" evidence="3">
    <location>
        <begin position="229"/>
        <end position="348"/>
    </location>
</feature>
<evidence type="ECO:0000313" key="5">
    <source>
        <dbReference type="Proteomes" id="UP000254807"/>
    </source>
</evidence>
<feature type="active site" evidence="1">
    <location>
        <position position="237"/>
    </location>
</feature>
<dbReference type="Proteomes" id="UP000254807">
    <property type="component" value="Unassembled WGS sequence"/>
</dbReference>
<dbReference type="InterPro" id="IPR001478">
    <property type="entry name" value="PDZ"/>
</dbReference>
<evidence type="ECO:0000256" key="1">
    <source>
        <dbReference type="PROSITE-ProRule" id="PRU01122"/>
    </source>
</evidence>
<keyword evidence="1" id="KW-0720">Serine protease</keyword>
<evidence type="ECO:0000256" key="2">
    <source>
        <dbReference type="SAM" id="Phobius"/>
    </source>
</evidence>
<dbReference type="InterPro" id="IPR036034">
    <property type="entry name" value="PDZ_sf"/>
</dbReference>
<dbReference type="GO" id="GO:0004252">
    <property type="term" value="F:serine-type endopeptidase activity"/>
    <property type="evidence" value="ECO:0007669"/>
    <property type="project" value="UniProtKB-UniRule"/>
</dbReference>
<feature type="transmembrane region" description="Helical" evidence="2">
    <location>
        <begin position="12"/>
        <end position="33"/>
    </location>
</feature>
<keyword evidence="1" id="KW-0645">Protease</keyword>
<dbReference type="PROSITE" id="PS51786">
    <property type="entry name" value="LON_PROTEOLYTIC"/>
    <property type="match status" value="1"/>
</dbReference>
<keyword evidence="2" id="KW-1133">Transmembrane helix</keyword>
<dbReference type="SUPFAM" id="SSF54211">
    <property type="entry name" value="Ribosomal protein S5 domain 2-like"/>
    <property type="match status" value="1"/>
</dbReference>
<keyword evidence="2" id="KW-0812">Transmembrane</keyword>
<dbReference type="InterPro" id="IPR008269">
    <property type="entry name" value="Lon_proteolytic"/>
</dbReference>
<dbReference type="AlphaFoldDB" id="A0A376GVM6"/>
<dbReference type="NCBIfam" id="NF041438">
    <property type="entry name" value="SepM_fam_S16"/>
    <property type="match status" value="1"/>
</dbReference>
<comment type="catalytic activity">
    <reaction evidence="1">
        <text>Hydrolysis of proteins in presence of ATP.</text>
        <dbReference type="EC" id="3.4.21.53"/>
    </reaction>
</comment>
<dbReference type="GO" id="GO:0006508">
    <property type="term" value="P:proteolysis"/>
    <property type="evidence" value="ECO:0007669"/>
    <property type="project" value="UniProtKB-KW"/>
</dbReference>
<accession>A0A376GVM6</accession>
<dbReference type="InterPro" id="IPR014721">
    <property type="entry name" value="Ribsml_uS5_D2-typ_fold_subgr"/>
</dbReference>